<protein>
    <submittedName>
        <fullName evidence="2">Uncharacterized protein</fullName>
    </submittedName>
</protein>
<dbReference type="AlphaFoldDB" id="A0A094WEJ6"/>
<dbReference type="EMBL" id="JPGK01000004">
    <property type="protein sequence ID" value="KGA94042.1"/>
    <property type="molecule type" value="Genomic_DNA"/>
</dbReference>
<sequence>MDNNVHSMKQQKKRTKKREEGHCPSSLKSEHFSSPEGTIVNNHGTTTPVPDFSVIVTAVSL</sequence>
<proteinExistence type="predicted"/>
<organism evidence="2 3">
    <name type="scientific">Leptospirillum ferriphilum</name>
    <dbReference type="NCBI Taxonomy" id="178606"/>
    <lineage>
        <taxon>Bacteria</taxon>
        <taxon>Pseudomonadati</taxon>
        <taxon>Nitrospirota</taxon>
        <taxon>Nitrospiria</taxon>
        <taxon>Nitrospirales</taxon>
        <taxon>Nitrospiraceae</taxon>
        <taxon>Leptospirillum</taxon>
    </lineage>
</organism>
<name>A0A094WEJ6_9BACT</name>
<feature type="region of interest" description="Disordered" evidence="1">
    <location>
        <begin position="1"/>
        <end position="52"/>
    </location>
</feature>
<gene>
    <name evidence="2" type="ORF">LptCag_0668</name>
</gene>
<comment type="caution">
    <text evidence="2">The sequence shown here is derived from an EMBL/GenBank/DDBJ whole genome shotgun (WGS) entry which is preliminary data.</text>
</comment>
<evidence type="ECO:0000313" key="2">
    <source>
        <dbReference type="EMBL" id="KGA94042.1"/>
    </source>
</evidence>
<reference evidence="2 3" key="1">
    <citation type="submission" date="2014-06" db="EMBL/GenBank/DDBJ databases">
        <title>Draft genome sequence of iron oxidizing acidophile Leptospirillum ferriphilum DSM14647.</title>
        <authorList>
            <person name="Cardenas J.P."/>
            <person name="Lazcano M."/>
            <person name="Ossandon F.J."/>
            <person name="Corbett M."/>
            <person name="Holmes D.S."/>
            <person name="Watkin E."/>
        </authorList>
    </citation>
    <scope>NUCLEOTIDE SEQUENCE [LARGE SCALE GENOMIC DNA]</scope>
    <source>
        <strain evidence="2 3">DSM 14647</strain>
    </source>
</reference>
<evidence type="ECO:0000313" key="3">
    <source>
        <dbReference type="Proteomes" id="UP000029452"/>
    </source>
</evidence>
<dbReference type="Proteomes" id="UP000029452">
    <property type="component" value="Unassembled WGS sequence"/>
</dbReference>
<accession>A0A094WEJ6</accession>
<evidence type="ECO:0000256" key="1">
    <source>
        <dbReference type="SAM" id="MobiDB-lite"/>
    </source>
</evidence>
<feature type="compositionally biased region" description="Basic and acidic residues" evidence="1">
    <location>
        <begin position="17"/>
        <end position="33"/>
    </location>
</feature>
<dbReference type="PATRIC" id="fig|178606.4.peg.1201"/>
<feature type="compositionally biased region" description="Polar residues" evidence="1">
    <location>
        <begin position="35"/>
        <end position="48"/>
    </location>
</feature>